<feature type="domain" description="Polysaccharide pyruvyl transferase" evidence="1">
    <location>
        <begin position="32"/>
        <end position="312"/>
    </location>
</feature>
<dbReference type="PANTHER" id="PTHR36836:SF1">
    <property type="entry name" value="COLANIC ACID BIOSYNTHESIS PROTEIN WCAK"/>
    <property type="match status" value="1"/>
</dbReference>
<evidence type="ECO:0000313" key="3">
    <source>
        <dbReference type="Proteomes" id="UP001224533"/>
    </source>
</evidence>
<dbReference type="GO" id="GO:0016740">
    <property type="term" value="F:transferase activity"/>
    <property type="evidence" value="ECO:0007669"/>
    <property type="project" value="UniProtKB-KW"/>
</dbReference>
<sequence>MKKYNLWQKLQRNKVSNKKQKGIFVQGYFEKNLGDDLFIYVLCHNYPQLEFTINTPNYEVFSHFHNLQNFEQKKGILRRKLRNFFFIDDIRAAKNFAIYLELGGSIFILPANGTMGYNYKRRKIVSEIQKHYIVMGSNFGPYYSKKQLNGYKKFFNSIESVSFRDYESYEYFKDIDHVNYYPDVVLNLEVKDNQNNIKTDYVLFSIINSKIFGEKVDKEYSNFICNQVKKEIKEGNTIVFMSFCEYEKDLTKGKELLQMLHQWKDKIILKNHTNIEKSLDVIRKAKKIVATRYHAMILGWLYRKPTFVIAYSKKTENEIKTYFPEQQYIKIQNIGNVSDISYTKINRKLLKKLKNDAKKHFECFERVVADIE</sequence>
<gene>
    <name evidence="2" type="ORF">O2U02_02295</name>
</gene>
<dbReference type="RefSeq" id="WP_283472206.1">
    <property type="nucleotide sequence ID" value="NZ_CP114501.1"/>
</dbReference>
<keyword evidence="2" id="KW-0808">Transferase</keyword>
<dbReference type="InterPro" id="IPR007345">
    <property type="entry name" value="Polysacch_pyruvyl_Trfase"/>
</dbReference>
<evidence type="ECO:0000313" key="2">
    <source>
        <dbReference type="EMBL" id="WHS18073.1"/>
    </source>
</evidence>
<dbReference type="AlphaFoldDB" id="A0ABD7YXL2"/>
<accession>A0ABD7YXL2</accession>
<evidence type="ECO:0000259" key="1">
    <source>
        <dbReference type="Pfam" id="PF04230"/>
    </source>
</evidence>
<dbReference type="EMBL" id="CP114509">
    <property type="protein sequence ID" value="WHS18073.1"/>
    <property type="molecule type" value="Genomic_DNA"/>
</dbReference>
<protein>
    <submittedName>
        <fullName evidence="2">Polysaccharide pyruvyl transferase family protein</fullName>
    </submittedName>
</protein>
<reference evidence="2 3" key="1">
    <citation type="submission" date="2022-12" db="EMBL/GenBank/DDBJ databases">
        <title>Assessment of beneficial effects and identification of host adaptation-associated genes of Ligilactobacillus salivarius isolated from Meles meles.</title>
        <authorList>
            <person name="Wang Y."/>
        </authorList>
    </citation>
    <scope>NUCLEOTIDE SEQUENCE [LARGE SCALE GENOMIC DNA]</scope>
    <source>
        <strain evidence="2 3">S35</strain>
    </source>
</reference>
<name>A0ABD7YXL2_9LACO</name>
<organism evidence="2 3">
    <name type="scientific">Ligilactobacillus salivarius</name>
    <dbReference type="NCBI Taxonomy" id="1624"/>
    <lineage>
        <taxon>Bacteria</taxon>
        <taxon>Bacillati</taxon>
        <taxon>Bacillota</taxon>
        <taxon>Bacilli</taxon>
        <taxon>Lactobacillales</taxon>
        <taxon>Lactobacillaceae</taxon>
        <taxon>Ligilactobacillus</taxon>
    </lineage>
</organism>
<dbReference type="Pfam" id="PF04230">
    <property type="entry name" value="PS_pyruv_trans"/>
    <property type="match status" value="1"/>
</dbReference>
<dbReference type="Proteomes" id="UP001224533">
    <property type="component" value="Chromosome"/>
</dbReference>
<dbReference type="PANTHER" id="PTHR36836">
    <property type="entry name" value="COLANIC ACID BIOSYNTHESIS PROTEIN WCAK"/>
    <property type="match status" value="1"/>
</dbReference>
<proteinExistence type="predicted"/>